<dbReference type="Proteomes" id="UP000823786">
    <property type="component" value="Unassembled WGS sequence"/>
</dbReference>
<name>A0ABS4EVS7_9HYPH</name>
<evidence type="ECO:0000256" key="1">
    <source>
        <dbReference type="ARBA" id="ARBA00004651"/>
    </source>
</evidence>
<dbReference type="PANTHER" id="PTHR40074:SF2">
    <property type="entry name" value="O-ACETYLTRANSFERASE WECH"/>
    <property type="match status" value="1"/>
</dbReference>
<feature type="transmembrane region" description="Helical" evidence="7">
    <location>
        <begin position="64"/>
        <end position="85"/>
    </location>
</feature>
<keyword evidence="5 7" id="KW-1133">Transmembrane helix</keyword>
<comment type="similarity">
    <text evidence="2">Belongs to the acyltransferase 3 family.</text>
</comment>
<evidence type="ECO:0000256" key="4">
    <source>
        <dbReference type="ARBA" id="ARBA00022692"/>
    </source>
</evidence>
<accession>A0ABS4EVS7</accession>
<evidence type="ECO:0000259" key="8">
    <source>
        <dbReference type="Pfam" id="PF01757"/>
    </source>
</evidence>
<evidence type="ECO:0000256" key="7">
    <source>
        <dbReference type="SAM" id="Phobius"/>
    </source>
</evidence>
<evidence type="ECO:0000256" key="2">
    <source>
        <dbReference type="ARBA" id="ARBA00007400"/>
    </source>
</evidence>
<feature type="transmembrane region" description="Helical" evidence="7">
    <location>
        <begin position="206"/>
        <end position="225"/>
    </location>
</feature>
<feature type="transmembrane region" description="Helical" evidence="7">
    <location>
        <begin position="105"/>
        <end position="124"/>
    </location>
</feature>
<feature type="transmembrane region" description="Helical" evidence="7">
    <location>
        <begin position="237"/>
        <end position="257"/>
    </location>
</feature>
<gene>
    <name evidence="9" type="ORF">J2Z75_005554</name>
</gene>
<evidence type="ECO:0000313" key="9">
    <source>
        <dbReference type="EMBL" id="MBP1862023.1"/>
    </source>
</evidence>
<dbReference type="InterPro" id="IPR002656">
    <property type="entry name" value="Acyl_transf_3_dom"/>
</dbReference>
<keyword evidence="3" id="KW-1003">Cell membrane</keyword>
<feature type="transmembrane region" description="Helical" evidence="7">
    <location>
        <begin position="144"/>
        <end position="167"/>
    </location>
</feature>
<feature type="transmembrane region" description="Helical" evidence="7">
    <location>
        <begin position="174"/>
        <end position="190"/>
    </location>
</feature>
<feature type="transmembrane region" description="Helical" evidence="7">
    <location>
        <begin position="298"/>
        <end position="319"/>
    </location>
</feature>
<evidence type="ECO:0000313" key="10">
    <source>
        <dbReference type="Proteomes" id="UP000823786"/>
    </source>
</evidence>
<evidence type="ECO:0000256" key="3">
    <source>
        <dbReference type="ARBA" id="ARBA00022475"/>
    </source>
</evidence>
<feature type="transmembrane region" description="Helical" evidence="7">
    <location>
        <begin position="263"/>
        <end position="286"/>
    </location>
</feature>
<keyword evidence="4 7" id="KW-0812">Transmembrane</keyword>
<dbReference type="Pfam" id="PF01757">
    <property type="entry name" value="Acyl_transf_3"/>
    <property type="match status" value="1"/>
</dbReference>
<feature type="transmembrane region" description="Helical" evidence="7">
    <location>
        <begin position="32"/>
        <end position="52"/>
    </location>
</feature>
<comment type="caution">
    <text evidence="9">The sequence shown here is derived from an EMBL/GenBank/DDBJ whole genome shotgun (WGS) entry which is preliminary data.</text>
</comment>
<proteinExistence type="inferred from homology"/>
<keyword evidence="10" id="KW-1185">Reference proteome</keyword>
<dbReference type="EMBL" id="JAGGJV010000013">
    <property type="protein sequence ID" value="MBP1862023.1"/>
    <property type="molecule type" value="Genomic_DNA"/>
</dbReference>
<keyword evidence="6 7" id="KW-0472">Membrane</keyword>
<evidence type="ECO:0000256" key="6">
    <source>
        <dbReference type="ARBA" id="ARBA00023136"/>
    </source>
</evidence>
<sequence>MNTRSADARVLAGRRDGLVGTPRQTWIDLARAVALVLVVVGHTERGLVAAGIMPGATADDFDRVIYSFHIPLFFLISGLLFAQSIGRRPFMLSWKARTLRLVQPCLVWSIVLLGLIVLAANLANTPVSPGDALAGILLLPLQPVSIFWFLYTLLLCMLASGLAVEYWRFTPDKMLFWSFVIHLIYLLWLSDHQTGAGLQFVRFGEHQLYFATGFFLAPSVLSNDASLPVRWRPPTKFVGAFAILMTVCFLAAVIVLTELDLSYHSAVGTLAALSASAAVLSACYLVTEIQNWTVPTAVLTISSETLAIFCMHVPFIGAARLAMVHLGVTDATVLLAAGTVAGLSGPLLALRLMDSLGLAGFAGFGDDSRGQRYGGRS</sequence>
<comment type="subcellular location">
    <subcellularLocation>
        <location evidence="1">Cell membrane</location>
        <topology evidence="1">Multi-pass membrane protein</topology>
    </subcellularLocation>
</comment>
<protein>
    <submittedName>
        <fullName evidence="9">Fucose 4-O-acetylase-like acetyltransferase</fullName>
    </submittedName>
</protein>
<feature type="domain" description="Acyltransferase 3" evidence="8">
    <location>
        <begin position="25"/>
        <end position="348"/>
    </location>
</feature>
<organism evidence="9 10">
    <name type="scientific">Rhizobium herbae</name>
    <dbReference type="NCBI Taxonomy" id="508661"/>
    <lineage>
        <taxon>Bacteria</taxon>
        <taxon>Pseudomonadati</taxon>
        <taxon>Pseudomonadota</taxon>
        <taxon>Alphaproteobacteria</taxon>
        <taxon>Hyphomicrobiales</taxon>
        <taxon>Rhizobiaceae</taxon>
        <taxon>Rhizobium/Agrobacterium group</taxon>
        <taxon>Rhizobium</taxon>
    </lineage>
</organism>
<evidence type="ECO:0000256" key="5">
    <source>
        <dbReference type="ARBA" id="ARBA00022989"/>
    </source>
</evidence>
<reference evidence="9 10" key="1">
    <citation type="submission" date="2021-03" db="EMBL/GenBank/DDBJ databases">
        <title>Genomic Encyclopedia of Type Strains, Phase IV (KMG-IV): sequencing the most valuable type-strain genomes for metagenomic binning, comparative biology and taxonomic classification.</title>
        <authorList>
            <person name="Goeker M."/>
        </authorList>
    </citation>
    <scope>NUCLEOTIDE SEQUENCE [LARGE SCALE GENOMIC DNA]</scope>
    <source>
        <strain evidence="9 10">DSM 26427</strain>
    </source>
</reference>
<dbReference type="PANTHER" id="PTHR40074">
    <property type="entry name" value="O-ACETYLTRANSFERASE WECH"/>
    <property type="match status" value="1"/>
</dbReference>
<feature type="transmembrane region" description="Helical" evidence="7">
    <location>
        <begin position="331"/>
        <end position="350"/>
    </location>
</feature>
<dbReference type="RefSeq" id="WP_209856915.1">
    <property type="nucleotide sequence ID" value="NZ_JAGGJV010000013.1"/>
</dbReference>